<evidence type="ECO:0000259" key="2">
    <source>
        <dbReference type="Pfam" id="PF06985"/>
    </source>
</evidence>
<sequence length="728" mass="82567">MIVNPNLVAAMHCDFCLQLFRDIANRRGAASELYRSGKYRAGRCRMWTARKKTTLEQTQAQCCFCRTVSRHIEDSSLLGIPLAYGIITRESCIQYDQHLLSQFEIVLHSKGQRLKAIPFAVWADCDSPASATFVARPPLLTASLDDVGGLVRYWLNICISSHKACSITDETQLPTRVLEISGDTATPFIRLLETGGMQGRYCALSHCWGAPDKRPLSTTHENVSEHLDRIRLESLPKTFREAVMLTYRIGISYLWIDSLCIIQNDKQDWHSEAKKMGAVYKNATLVIAAASSKDSTEGLGLKERPHPMTVTAPYFDKGFCKGSFNLSVMVEKDNELQSAPLNTRAWVLQEWYLAQRLLIFTSSRLAWTCERLEMNERETKVDLGLYAAISWLNLLDEYSGKKLTYSSDRLYALQGIVAEMKNTRQDRYYQQYGVWENQLLDQLLWINAAGCPEGGSLELPTWTWAATEWRKRWMLTDVDEEFIDESMLKQILITEIGSIKALGQMARYKPVLQWDFRVTCSVLNNSFPYGMVIHYENQMFPTYFGDGTIPCLLVADSILNESVMGIAVFDSHREHVLHARCFFMVSTLRKEYVKSDVPMDSASSDTDEDLDTSESDNVSQVAADDTSPSLPGVGSFSMEVDSDDRVTFERSVDADESPHHAKNKYGSSERSQHPYSPIEKNCRSSVEEKAINADNEEDKQKDEDDEDDDEDDEDDNDWHIVSNNPSST</sequence>
<feature type="region of interest" description="Disordered" evidence="1">
    <location>
        <begin position="597"/>
        <end position="728"/>
    </location>
</feature>
<dbReference type="AlphaFoldDB" id="A0A6A5Y6S1"/>
<keyword evidence="4" id="KW-1185">Reference proteome</keyword>
<reference evidence="3" key="1">
    <citation type="journal article" date="2020" name="Stud. Mycol.">
        <title>101 Dothideomycetes genomes: a test case for predicting lifestyles and emergence of pathogens.</title>
        <authorList>
            <person name="Haridas S."/>
            <person name="Albert R."/>
            <person name="Binder M."/>
            <person name="Bloem J."/>
            <person name="Labutti K."/>
            <person name="Salamov A."/>
            <person name="Andreopoulos B."/>
            <person name="Baker S."/>
            <person name="Barry K."/>
            <person name="Bills G."/>
            <person name="Bluhm B."/>
            <person name="Cannon C."/>
            <person name="Castanera R."/>
            <person name="Culley D."/>
            <person name="Daum C."/>
            <person name="Ezra D."/>
            <person name="Gonzalez J."/>
            <person name="Henrissat B."/>
            <person name="Kuo A."/>
            <person name="Liang C."/>
            <person name="Lipzen A."/>
            <person name="Lutzoni F."/>
            <person name="Magnuson J."/>
            <person name="Mondo S."/>
            <person name="Nolan M."/>
            <person name="Ohm R."/>
            <person name="Pangilinan J."/>
            <person name="Park H.-J."/>
            <person name="Ramirez L."/>
            <person name="Alfaro M."/>
            <person name="Sun H."/>
            <person name="Tritt A."/>
            <person name="Yoshinaga Y."/>
            <person name="Zwiers L.-H."/>
            <person name="Turgeon B."/>
            <person name="Goodwin S."/>
            <person name="Spatafora J."/>
            <person name="Crous P."/>
            <person name="Grigoriev I."/>
        </authorList>
    </citation>
    <scope>NUCLEOTIDE SEQUENCE</scope>
    <source>
        <strain evidence="3">CBS 175.79</strain>
    </source>
</reference>
<dbReference type="RefSeq" id="XP_033388780.1">
    <property type="nucleotide sequence ID" value="XM_033526371.1"/>
</dbReference>
<dbReference type="Proteomes" id="UP000799778">
    <property type="component" value="Unassembled WGS sequence"/>
</dbReference>
<proteinExistence type="predicted"/>
<feature type="compositionally biased region" description="Basic and acidic residues" evidence="1">
    <location>
        <begin position="643"/>
        <end position="659"/>
    </location>
</feature>
<organism evidence="3 4">
    <name type="scientific">Aaosphaeria arxii CBS 175.79</name>
    <dbReference type="NCBI Taxonomy" id="1450172"/>
    <lineage>
        <taxon>Eukaryota</taxon>
        <taxon>Fungi</taxon>
        <taxon>Dikarya</taxon>
        <taxon>Ascomycota</taxon>
        <taxon>Pezizomycotina</taxon>
        <taxon>Dothideomycetes</taxon>
        <taxon>Pleosporomycetidae</taxon>
        <taxon>Pleosporales</taxon>
        <taxon>Pleosporales incertae sedis</taxon>
        <taxon>Aaosphaeria</taxon>
    </lineage>
</organism>
<dbReference type="PANTHER" id="PTHR33112:SF16">
    <property type="entry name" value="HETEROKARYON INCOMPATIBILITY DOMAIN-CONTAINING PROTEIN"/>
    <property type="match status" value="1"/>
</dbReference>
<dbReference type="OrthoDB" id="5347061at2759"/>
<evidence type="ECO:0000256" key="1">
    <source>
        <dbReference type="SAM" id="MobiDB-lite"/>
    </source>
</evidence>
<dbReference type="PANTHER" id="PTHR33112">
    <property type="entry name" value="DOMAIN PROTEIN, PUTATIVE-RELATED"/>
    <property type="match status" value="1"/>
</dbReference>
<evidence type="ECO:0000313" key="3">
    <source>
        <dbReference type="EMBL" id="KAF2020441.1"/>
    </source>
</evidence>
<feature type="compositionally biased region" description="Acidic residues" evidence="1">
    <location>
        <begin position="703"/>
        <end position="716"/>
    </location>
</feature>
<protein>
    <submittedName>
        <fullName evidence="3">HET-domain-containing protein</fullName>
    </submittedName>
</protein>
<dbReference type="EMBL" id="ML978066">
    <property type="protein sequence ID" value="KAF2020441.1"/>
    <property type="molecule type" value="Genomic_DNA"/>
</dbReference>
<dbReference type="InterPro" id="IPR010730">
    <property type="entry name" value="HET"/>
</dbReference>
<feature type="domain" description="Heterokaryon incompatibility" evidence="2">
    <location>
        <begin position="201"/>
        <end position="350"/>
    </location>
</feature>
<dbReference type="Pfam" id="PF06985">
    <property type="entry name" value="HET"/>
    <property type="match status" value="1"/>
</dbReference>
<dbReference type="GeneID" id="54283768"/>
<accession>A0A6A5Y6S1</accession>
<name>A0A6A5Y6S1_9PLEO</name>
<gene>
    <name evidence="3" type="ORF">BU24DRAFT_416126</name>
</gene>
<feature type="compositionally biased region" description="Basic and acidic residues" evidence="1">
    <location>
        <begin position="680"/>
        <end position="691"/>
    </location>
</feature>
<evidence type="ECO:0000313" key="4">
    <source>
        <dbReference type="Proteomes" id="UP000799778"/>
    </source>
</evidence>
<feature type="compositionally biased region" description="Acidic residues" evidence="1">
    <location>
        <begin position="605"/>
        <end position="614"/>
    </location>
</feature>